<dbReference type="FunFam" id="1.20.1260.100:FF:000001">
    <property type="entry name" value="translocator protein 2"/>
    <property type="match status" value="1"/>
</dbReference>
<dbReference type="EMBL" id="CP025120">
    <property type="protein sequence ID" value="AUD77764.1"/>
    <property type="molecule type" value="Genomic_DNA"/>
</dbReference>
<reference evidence="6 7" key="1">
    <citation type="submission" date="2017-12" db="EMBL/GenBank/DDBJ databases">
        <title>Kangiella profundi FT102 completed genome.</title>
        <authorList>
            <person name="Xu J."/>
            <person name="Wang J."/>
            <person name="Lu Y."/>
        </authorList>
    </citation>
    <scope>NUCLEOTIDE SEQUENCE [LARGE SCALE GENOMIC DNA]</scope>
    <source>
        <strain evidence="6 7">FT102</strain>
    </source>
</reference>
<dbReference type="GO" id="GO:0033013">
    <property type="term" value="P:tetrapyrrole metabolic process"/>
    <property type="evidence" value="ECO:0007669"/>
    <property type="project" value="UniProtKB-ARBA"/>
</dbReference>
<organism evidence="6 7">
    <name type="scientific">Kangiella profundi</name>
    <dbReference type="NCBI Taxonomy" id="1561924"/>
    <lineage>
        <taxon>Bacteria</taxon>
        <taxon>Pseudomonadati</taxon>
        <taxon>Pseudomonadota</taxon>
        <taxon>Gammaproteobacteria</taxon>
        <taxon>Kangiellales</taxon>
        <taxon>Kangiellaceae</taxon>
        <taxon>Kangiella</taxon>
    </lineage>
</organism>
<evidence type="ECO:0000313" key="6">
    <source>
        <dbReference type="EMBL" id="AUD77764.1"/>
    </source>
</evidence>
<evidence type="ECO:0000256" key="3">
    <source>
        <dbReference type="ARBA" id="ARBA00022692"/>
    </source>
</evidence>
<keyword evidence="3" id="KW-0812">Transmembrane</keyword>
<dbReference type="AlphaFoldDB" id="A0A2K9AFQ1"/>
<dbReference type="InterPro" id="IPR004307">
    <property type="entry name" value="TspO_MBR"/>
</dbReference>
<dbReference type="GO" id="GO:0016020">
    <property type="term" value="C:membrane"/>
    <property type="evidence" value="ECO:0007669"/>
    <property type="project" value="UniProtKB-SubCell"/>
</dbReference>
<dbReference type="PANTHER" id="PTHR10057:SF0">
    <property type="entry name" value="TRANSLOCATOR PROTEIN"/>
    <property type="match status" value="1"/>
</dbReference>
<gene>
    <name evidence="6" type="ORF">CW740_00335</name>
</gene>
<dbReference type="Pfam" id="PF03073">
    <property type="entry name" value="TspO_MBR"/>
    <property type="match status" value="1"/>
</dbReference>
<dbReference type="Gene3D" id="1.20.1260.100">
    <property type="entry name" value="TspO/MBR protein"/>
    <property type="match status" value="1"/>
</dbReference>
<dbReference type="PANTHER" id="PTHR10057">
    <property type="entry name" value="PERIPHERAL-TYPE BENZODIAZEPINE RECEPTOR"/>
    <property type="match status" value="1"/>
</dbReference>
<evidence type="ECO:0000256" key="1">
    <source>
        <dbReference type="ARBA" id="ARBA00004141"/>
    </source>
</evidence>
<comment type="subcellular location">
    <subcellularLocation>
        <location evidence="1">Membrane</location>
        <topology evidence="1">Multi-pass membrane protein</topology>
    </subcellularLocation>
</comment>
<evidence type="ECO:0000313" key="7">
    <source>
        <dbReference type="Proteomes" id="UP000232693"/>
    </source>
</evidence>
<proteinExistence type="inferred from homology"/>
<dbReference type="OrthoDB" id="9795496at2"/>
<accession>A0A2K9AFQ1</accession>
<dbReference type="InterPro" id="IPR038330">
    <property type="entry name" value="TspO/MBR-related_sf"/>
</dbReference>
<dbReference type="KEGG" id="kpd:CW740_00335"/>
<evidence type="ECO:0000256" key="4">
    <source>
        <dbReference type="ARBA" id="ARBA00022989"/>
    </source>
</evidence>
<name>A0A2K9AFQ1_9GAMM</name>
<keyword evidence="4" id="KW-1133">Transmembrane helix</keyword>
<sequence length="170" mass="19164">MSELTKTKDLLGLLAWLILAFATATIGAIASVEAGQFYSQLEQPSWAPPGWLFGPVWTVLYALMGIAAWLVWRQRYNLNASLKRVHAALTIFVLQLILNALWSWLFFAWHLGGWAFVDIVILWIFIGFTLVGFLRVNKLAAVLLAPYLLWVLFAAILNYAVWKMNPAILG</sequence>
<dbReference type="Proteomes" id="UP000232693">
    <property type="component" value="Chromosome"/>
</dbReference>
<protein>
    <submittedName>
        <fullName evidence="6">Sensory protein</fullName>
    </submittedName>
</protein>
<comment type="similarity">
    <text evidence="2">Belongs to the TspO/BZRP family.</text>
</comment>
<keyword evidence="5" id="KW-0472">Membrane</keyword>
<evidence type="ECO:0000256" key="5">
    <source>
        <dbReference type="ARBA" id="ARBA00023136"/>
    </source>
</evidence>
<keyword evidence="7" id="KW-1185">Reference proteome</keyword>
<dbReference type="PIRSF" id="PIRSF005859">
    <property type="entry name" value="PBR"/>
    <property type="match status" value="1"/>
</dbReference>
<dbReference type="CDD" id="cd15904">
    <property type="entry name" value="TSPO_MBR"/>
    <property type="match status" value="1"/>
</dbReference>
<evidence type="ECO:0000256" key="2">
    <source>
        <dbReference type="ARBA" id="ARBA00007524"/>
    </source>
</evidence>